<dbReference type="PROSITE" id="PS00028">
    <property type="entry name" value="ZINC_FINGER_C2H2_1"/>
    <property type="match status" value="1"/>
</dbReference>
<keyword evidence="1" id="KW-0862">Zinc</keyword>
<evidence type="ECO:0000313" key="4">
    <source>
        <dbReference type="Proteomes" id="UP001610563"/>
    </source>
</evidence>
<dbReference type="PROSITE" id="PS50157">
    <property type="entry name" value="ZINC_FINGER_C2H2_2"/>
    <property type="match status" value="1"/>
</dbReference>
<dbReference type="InterPro" id="IPR036236">
    <property type="entry name" value="Znf_C2H2_sf"/>
</dbReference>
<accession>A0ABR4FQ86</accession>
<dbReference type="SMART" id="SM00355">
    <property type="entry name" value="ZnF_C2H2"/>
    <property type="match status" value="2"/>
</dbReference>
<gene>
    <name evidence="3" type="ORF">BJX66DRAFT_60461</name>
</gene>
<evidence type="ECO:0000256" key="1">
    <source>
        <dbReference type="PROSITE-ProRule" id="PRU00042"/>
    </source>
</evidence>
<dbReference type="Proteomes" id="UP001610563">
    <property type="component" value="Unassembled WGS sequence"/>
</dbReference>
<comment type="caution">
    <text evidence="3">The sequence shown here is derived from an EMBL/GenBank/DDBJ whole genome shotgun (WGS) entry which is preliminary data.</text>
</comment>
<proteinExistence type="predicted"/>
<evidence type="ECO:0000313" key="3">
    <source>
        <dbReference type="EMBL" id="KAL2785419.1"/>
    </source>
</evidence>
<organism evidence="3 4">
    <name type="scientific">Aspergillus keveii</name>
    <dbReference type="NCBI Taxonomy" id="714993"/>
    <lineage>
        <taxon>Eukaryota</taxon>
        <taxon>Fungi</taxon>
        <taxon>Dikarya</taxon>
        <taxon>Ascomycota</taxon>
        <taxon>Pezizomycotina</taxon>
        <taxon>Eurotiomycetes</taxon>
        <taxon>Eurotiomycetidae</taxon>
        <taxon>Eurotiales</taxon>
        <taxon>Aspergillaceae</taxon>
        <taxon>Aspergillus</taxon>
        <taxon>Aspergillus subgen. Nidulantes</taxon>
    </lineage>
</organism>
<keyword evidence="1" id="KW-0863">Zinc-finger</keyword>
<dbReference type="InterPro" id="IPR013087">
    <property type="entry name" value="Znf_C2H2_type"/>
</dbReference>
<dbReference type="SUPFAM" id="SSF57667">
    <property type="entry name" value="beta-beta-alpha zinc fingers"/>
    <property type="match status" value="1"/>
</dbReference>
<feature type="domain" description="C2H2-type" evidence="2">
    <location>
        <begin position="151"/>
        <end position="178"/>
    </location>
</feature>
<dbReference type="EMBL" id="JBFTWV010000145">
    <property type="protein sequence ID" value="KAL2785419.1"/>
    <property type="molecule type" value="Genomic_DNA"/>
</dbReference>
<sequence>MFQEVPVLWNPKAELHQGFALGPDDTHDPSTWSNTLGATQTRQNQSGLVLAQSTAGATSISYIPSPSTAQDNHVPTQGGSVYYYTDLHGQLQDHARLSRSPPSLISSIENAPPANRTFQCKWLGCRSVTIFCRESELIRHLKTVHISPKAYPCTEPMCGMAFGRRDHLRAHQRNRHGG</sequence>
<keyword evidence="4" id="KW-1185">Reference proteome</keyword>
<protein>
    <recommendedName>
        <fullName evidence="2">C2H2-type domain-containing protein</fullName>
    </recommendedName>
</protein>
<keyword evidence="1" id="KW-0479">Metal-binding</keyword>
<evidence type="ECO:0000259" key="2">
    <source>
        <dbReference type="PROSITE" id="PS50157"/>
    </source>
</evidence>
<name>A0ABR4FQ86_9EURO</name>
<dbReference type="Pfam" id="PF00096">
    <property type="entry name" value="zf-C2H2"/>
    <property type="match status" value="1"/>
</dbReference>
<reference evidence="3 4" key="1">
    <citation type="submission" date="2024-07" db="EMBL/GenBank/DDBJ databases">
        <title>Section-level genome sequencing and comparative genomics of Aspergillus sections Usti and Cavernicolus.</title>
        <authorList>
            <consortium name="Lawrence Berkeley National Laboratory"/>
            <person name="Nybo J.L."/>
            <person name="Vesth T.C."/>
            <person name="Theobald S."/>
            <person name="Frisvad J.C."/>
            <person name="Larsen T.O."/>
            <person name="Kjaerboelling I."/>
            <person name="Rothschild-Mancinelli K."/>
            <person name="Lyhne E.K."/>
            <person name="Kogle M.E."/>
            <person name="Barry K."/>
            <person name="Clum A."/>
            <person name="Na H."/>
            <person name="Ledsgaard L."/>
            <person name="Lin J."/>
            <person name="Lipzen A."/>
            <person name="Kuo A."/>
            <person name="Riley R."/>
            <person name="Mondo S."/>
            <person name="Labutti K."/>
            <person name="Haridas S."/>
            <person name="Pangalinan J."/>
            <person name="Salamov A.A."/>
            <person name="Simmons B.A."/>
            <person name="Magnuson J.K."/>
            <person name="Chen J."/>
            <person name="Drula E."/>
            <person name="Henrissat B."/>
            <person name="Wiebenga A."/>
            <person name="Lubbers R.J."/>
            <person name="Gomes A.C."/>
            <person name="Makela M.R."/>
            <person name="Stajich J."/>
            <person name="Grigoriev I.V."/>
            <person name="Mortensen U.H."/>
            <person name="De Vries R.P."/>
            <person name="Baker S.E."/>
            <person name="Andersen M.R."/>
        </authorList>
    </citation>
    <scope>NUCLEOTIDE SEQUENCE [LARGE SCALE GENOMIC DNA]</scope>
    <source>
        <strain evidence="3 4">CBS 209.92</strain>
    </source>
</reference>
<dbReference type="Gene3D" id="3.30.160.60">
    <property type="entry name" value="Classic Zinc Finger"/>
    <property type="match status" value="2"/>
</dbReference>